<dbReference type="FunFam" id="3.90.1170.10:FF:000001">
    <property type="entry name" value="50S ribosomal protein L16"/>
    <property type="match status" value="1"/>
</dbReference>
<dbReference type="PRINTS" id="PR00060">
    <property type="entry name" value="RIBOSOMALL16"/>
</dbReference>
<accession>A0A3T0IAT5</accession>
<dbReference type="RefSeq" id="YP_009555693.1">
    <property type="nucleotide sequence ID" value="NC_040926.1"/>
</dbReference>
<dbReference type="InterPro" id="IPR000114">
    <property type="entry name" value="Ribosomal_uL16_bact-type"/>
</dbReference>
<sequence>MLSPVGTRYRKQHRGRMKGVSARGNHICFGRFALKALEPAWVTSRQIEAGRRAITRCARRGGRIWIRIFPDKPITMRPAETRMGAGKGSPEYWVSVVKPGRVLHEMDGIPEYVAKAAMRLAAHKMPVQTRFLALTSPEIIRPVDWQGK</sequence>
<protein>
    <submittedName>
        <fullName evidence="5">Ribosomal protein L16</fullName>
    </submittedName>
</protein>
<evidence type="ECO:0000256" key="4">
    <source>
        <dbReference type="RuleBase" id="RU004413"/>
    </source>
</evidence>
<organism evidence="5">
    <name type="scientific">Selaginella kraussiana</name>
    <dbReference type="NCBI Taxonomy" id="81964"/>
    <lineage>
        <taxon>Eukaryota</taxon>
        <taxon>Viridiplantae</taxon>
        <taxon>Streptophyta</taxon>
        <taxon>Embryophyta</taxon>
        <taxon>Tracheophyta</taxon>
        <taxon>Lycopodiopsida</taxon>
        <taxon>Selaginellales</taxon>
        <taxon>Selaginellaceae</taxon>
        <taxon>Selaginella</taxon>
    </lineage>
</organism>
<dbReference type="SUPFAM" id="SSF54686">
    <property type="entry name" value="Ribosomal protein L16p/L10e"/>
    <property type="match status" value="1"/>
</dbReference>
<dbReference type="CDD" id="cd01433">
    <property type="entry name" value="Ribosomal_L16_L10e"/>
    <property type="match status" value="1"/>
</dbReference>
<dbReference type="NCBIfam" id="TIGR01164">
    <property type="entry name" value="rplP_bact"/>
    <property type="match status" value="1"/>
</dbReference>
<dbReference type="InterPro" id="IPR047873">
    <property type="entry name" value="Ribosomal_uL16"/>
</dbReference>
<geneLocation type="plastid" evidence="5"/>
<dbReference type="AlphaFoldDB" id="A0A3T0IAT5"/>
<dbReference type="GeneID" id="39110001"/>
<evidence type="ECO:0000313" key="5">
    <source>
        <dbReference type="EMBL" id="AZU95810.1"/>
    </source>
</evidence>
<dbReference type="GO" id="GO:0019843">
    <property type="term" value="F:rRNA binding"/>
    <property type="evidence" value="ECO:0007669"/>
    <property type="project" value="InterPro"/>
</dbReference>
<dbReference type="PANTHER" id="PTHR12220">
    <property type="entry name" value="50S/60S RIBOSOMAL PROTEIN L16"/>
    <property type="match status" value="1"/>
</dbReference>
<evidence type="ECO:0000256" key="2">
    <source>
        <dbReference type="ARBA" id="ARBA00022980"/>
    </source>
</evidence>
<evidence type="ECO:0000256" key="1">
    <source>
        <dbReference type="ARBA" id="ARBA00008931"/>
    </source>
</evidence>
<dbReference type="PROSITE" id="PS00701">
    <property type="entry name" value="RIBOSOMAL_L16_2"/>
    <property type="match status" value="1"/>
</dbReference>
<keyword evidence="3 4" id="KW-0687">Ribonucleoprotein</keyword>
<dbReference type="PANTHER" id="PTHR12220:SF13">
    <property type="entry name" value="LARGE RIBOSOMAL SUBUNIT PROTEIN UL16M"/>
    <property type="match status" value="1"/>
</dbReference>
<dbReference type="EMBL" id="MH549643">
    <property type="protein sequence ID" value="AZU95810.1"/>
    <property type="molecule type" value="Genomic_DNA"/>
</dbReference>
<dbReference type="InterPro" id="IPR016180">
    <property type="entry name" value="Ribosomal_uL16_dom"/>
</dbReference>
<dbReference type="InterPro" id="IPR036920">
    <property type="entry name" value="Ribosomal_uL16_sf"/>
</dbReference>
<dbReference type="InterPro" id="IPR020798">
    <property type="entry name" value="Ribosomal_uL16_CS"/>
</dbReference>
<proteinExistence type="inferred from homology"/>
<dbReference type="HAMAP" id="MF_01342">
    <property type="entry name" value="Ribosomal_uL16"/>
    <property type="match status" value="1"/>
</dbReference>
<reference evidence="5" key="1">
    <citation type="journal article" date="2018" name="New Phytol.">
        <title>Lycophyte plastid genomics: extreme variation in GC, gene and intron content and multiple inversions between a direct and inverted orientation of the rRNA repeat.</title>
        <authorList>
            <person name="Mower J.P."/>
            <person name="Ma P.F."/>
            <person name="Grewe F."/>
            <person name="Taylor A."/>
            <person name="Michael T.P."/>
            <person name="VanBuren R."/>
            <person name="Qiu Y.L."/>
        </authorList>
    </citation>
    <scope>NUCLEOTIDE SEQUENCE</scope>
</reference>
<dbReference type="Gene3D" id="3.90.1170.10">
    <property type="entry name" value="Ribosomal protein L10e/L16"/>
    <property type="match status" value="1"/>
</dbReference>
<keyword evidence="2 4" id="KW-0689">Ribosomal protein</keyword>
<dbReference type="GO" id="GO:0032543">
    <property type="term" value="P:mitochondrial translation"/>
    <property type="evidence" value="ECO:0007669"/>
    <property type="project" value="TreeGrafter"/>
</dbReference>
<dbReference type="Pfam" id="PF00252">
    <property type="entry name" value="Ribosomal_L16"/>
    <property type="match status" value="1"/>
</dbReference>
<dbReference type="GO" id="GO:0005762">
    <property type="term" value="C:mitochondrial large ribosomal subunit"/>
    <property type="evidence" value="ECO:0007669"/>
    <property type="project" value="TreeGrafter"/>
</dbReference>
<name>A0A3T0IAT5_9TRAC</name>
<evidence type="ECO:0000256" key="3">
    <source>
        <dbReference type="ARBA" id="ARBA00023274"/>
    </source>
</evidence>
<gene>
    <name evidence="5" type="primary">rpl16</name>
</gene>
<dbReference type="GO" id="GO:0003735">
    <property type="term" value="F:structural constituent of ribosome"/>
    <property type="evidence" value="ECO:0007669"/>
    <property type="project" value="InterPro"/>
</dbReference>
<dbReference type="PROSITE" id="PS00586">
    <property type="entry name" value="RIBOSOMAL_L16_1"/>
    <property type="match status" value="1"/>
</dbReference>
<keyword evidence="5" id="KW-0934">Plastid</keyword>
<comment type="similarity">
    <text evidence="1 4">Belongs to the universal ribosomal protein uL16 family.</text>
</comment>